<organism evidence="10 11">
    <name type="scientific">Candidatus Collierbacteria bacterium RIFOXYB1_FULL_49_13</name>
    <dbReference type="NCBI Taxonomy" id="1817728"/>
    <lineage>
        <taxon>Bacteria</taxon>
        <taxon>Candidatus Collieribacteriota</taxon>
    </lineage>
</organism>
<dbReference type="EMBL" id="MFAM01000026">
    <property type="protein sequence ID" value="OGD79114.1"/>
    <property type="molecule type" value="Genomic_DNA"/>
</dbReference>
<feature type="domain" description="RNA-binding S4" evidence="8">
    <location>
        <begin position="100"/>
        <end position="160"/>
    </location>
</feature>
<accession>A0A1F5FHU3</accession>
<evidence type="ECO:0000256" key="4">
    <source>
        <dbReference type="ARBA" id="ARBA00022980"/>
    </source>
</evidence>
<evidence type="ECO:0000256" key="1">
    <source>
        <dbReference type="ARBA" id="ARBA00007465"/>
    </source>
</evidence>
<evidence type="ECO:0000259" key="8">
    <source>
        <dbReference type="SMART" id="SM00363"/>
    </source>
</evidence>
<dbReference type="PANTHER" id="PTHR11831:SF4">
    <property type="entry name" value="SMALL RIBOSOMAL SUBUNIT PROTEIN US4M"/>
    <property type="match status" value="1"/>
</dbReference>
<dbReference type="HAMAP" id="MF_01306_B">
    <property type="entry name" value="Ribosomal_uS4_B"/>
    <property type="match status" value="1"/>
</dbReference>
<protein>
    <recommendedName>
        <fullName evidence="6 7">Small ribosomal subunit protein uS4</fullName>
    </recommendedName>
</protein>
<dbReference type="InterPro" id="IPR036986">
    <property type="entry name" value="S4_RNA-bd_sf"/>
</dbReference>
<dbReference type="Gene3D" id="3.10.290.10">
    <property type="entry name" value="RNA-binding S4 domain"/>
    <property type="match status" value="1"/>
</dbReference>
<dbReference type="GO" id="GO:0006412">
    <property type="term" value="P:translation"/>
    <property type="evidence" value="ECO:0007669"/>
    <property type="project" value="UniProtKB-UniRule"/>
</dbReference>
<evidence type="ECO:0000256" key="2">
    <source>
        <dbReference type="ARBA" id="ARBA00022730"/>
    </source>
</evidence>
<gene>
    <name evidence="7" type="primary">rpsD</name>
    <name evidence="10" type="ORF">A2368_00935</name>
</gene>
<dbReference type="GO" id="GO:0019843">
    <property type="term" value="F:rRNA binding"/>
    <property type="evidence" value="ECO:0007669"/>
    <property type="project" value="UniProtKB-UniRule"/>
</dbReference>
<keyword evidence="5 7" id="KW-0687">Ribonucleoprotein</keyword>
<dbReference type="PROSITE" id="PS50889">
    <property type="entry name" value="S4"/>
    <property type="match status" value="1"/>
</dbReference>
<dbReference type="Proteomes" id="UP000176682">
    <property type="component" value="Unassembled WGS sequence"/>
</dbReference>
<dbReference type="NCBIfam" id="NF003717">
    <property type="entry name" value="PRK05327.1"/>
    <property type="match status" value="1"/>
</dbReference>
<reference evidence="10 11" key="1">
    <citation type="journal article" date="2016" name="Nat. Commun.">
        <title>Thousands of microbial genomes shed light on interconnected biogeochemical processes in an aquifer system.</title>
        <authorList>
            <person name="Anantharaman K."/>
            <person name="Brown C.T."/>
            <person name="Hug L.A."/>
            <person name="Sharon I."/>
            <person name="Castelle C.J."/>
            <person name="Probst A.J."/>
            <person name="Thomas B.C."/>
            <person name="Singh A."/>
            <person name="Wilkins M.J."/>
            <person name="Karaoz U."/>
            <person name="Brodie E.L."/>
            <person name="Williams K.H."/>
            <person name="Hubbard S.S."/>
            <person name="Banfield J.F."/>
        </authorList>
    </citation>
    <scope>NUCLEOTIDE SEQUENCE [LARGE SCALE GENOMIC DNA]</scope>
</reference>
<keyword evidence="2 7" id="KW-0699">rRNA-binding</keyword>
<dbReference type="FunFam" id="1.10.1050.10:FF:000001">
    <property type="entry name" value="30S ribosomal protein S4"/>
    <property type="match status" value="1"/>
</dbReference>
<dbReference type="InterPro" id="IPR002942">
    <property type="entry name" value="S4_RNA-bd"/>
</dbReference>
<evidence type="ECO:0000259" key="9">
    <source>
        <dbReference type="SMART" id="SM01390"/>
    </source>
</evidence>
<name>A0A1F5FHU3_9BACT</name>
<dbReference type="GO" id="GO:0015935">
    <property type="term" value="C:small ribosomal subunit"/>
    <property type="evidence" value="ECO:0007669"/>
    <property type="project" value="InterPro"/>
</dbReference>
<keyword evidence="4 7" id="KW-0689">Ribosomal protein</keyword>
<dbReference type="SMART" id="SM01390">
    <property type="entry name" value="Ribosomal_S4"/>
    <property type="match status" value="1"/>
</dbReference>
<evidence type="ECO:0000256" key="5">
    <source>
        <dbReference type="ARBA" id="ARBA00023274"/>
    </source>
</evidence>
<dbReference type="GO" id="GO:0003735">
    <property type="term" value="F:structural constituent of ribosome"/>
    <property type="evidence" value="ECO:0007669"/>
    <property type="project" value="InterPro"/>
</dbReference>
<dbReference type="InterPro" id="IPR001912">
    <property type="entry name" value="Ribosomal_uS4_N"/>
</dbReference>
<comment type="caution">
    <text evidence="10">The sequence shown here is derived from an EMBL/GenBank/DDBJ whole genome shotgun (WGS) entry which is preliminary data.</text>
</comment>
<dbReference type="PANTHER" id="PTHR11831">
    <property type="entry name" value="30S 40S RIBOSOMAL PROTEIN"/>
    <property type="match status" value="1"/>
</dbReference>
<dbReference type="AlphaFoldDB" id="A0A1F5FHU3"/>
<comment type="subunit">
    <text evidence="7">Part of the 30S ribosomal subunit. Contacts protein S5. The interaction surface between S4 and S5 is involved in control of translational fidelity.</text>
</comment>
<dbReference type="NCBIfam" id="TIGR01017">
    <property type="entry name" value="rpsD_bact"/>
    <property type="match status" value="1"/>
</dbReference>
<evidence type="ECO:0000256" key="6">
    <source>
        <dbReference type="ARBA" id="ARBA00035254"/>
    </source>
</evidence>
<dbReference type="FunFam" id="3.10.290.10:FF:000001">
    <property type="entry name" value="30S ribosomal protein S4"/>
    <property type="match status" value="1"/>
</dbReference>
<sequence length="206" mass="23322">MAKYTGPQCRLCRREGVKLYLKGARCFSTKCPIEKRGGQIPGVHGKRYSRRLSDYGAQLREKQKVKRLYQVLEKQFARYYELATKSPSNTGVRLLQLLETRLDNTVYRSGLVTNRSDARQLVAHGNVLVNGKKVSVPSFQVKTDSVISIAPKATTFDAIKQAVEAKINPPKWIETKGAAAHVLRLPERAEIGDDINERLIIEYYSR</sequence>
<feature type="domain" description="Small ribosomal subunit protein uS4 N-terminal" evidence="9">
    <location>
        <begin position="3"/>
        <end position="99"/>
    </location>
</feature>
<dbReference type="SMART" id="SM00363">
    <property type="entry name" value="S4"/>
    <property type="match status" value="1"/>
</dbReference>
<dbReference type="CDD" id="cd00165">
    <property type="entry name" value="S4"/>
    <property type="match status" value="1"/>
</dbReference>
<comment type="function">
    <text evidence="7">With S5 and S12 plays an important role in translational accuracy.</text>
</comment>
<dbReference type="SUPFAM" id="SSF55174">
    <property type="entry name" value="Alpha-L RNA-binding motif"/>
    <property type="match status" value="1"/>
</dbReference>
<dbReference type="InterPro" id="IPR022801">
    <property type="entry name" value="Ribosomal_uS4"/>
</dbReference>
<keyword evidence="3 7" id="KW-0694">RNA-binding</keyword>
<evidence type="ECO:0000256" key="3">
    <source>
        <dbReference type="ARBA" id="ARBA00022884"/>
    </source>
</evidence>
<dbReference type="GO" id="GO:0042274">
    <property type="term" value="P:ribosomal small subunit biogenesis"/>
    <property type="evidence" value="ECO:0007669"/>
    <property type="project" value="TreeGrafter"/>
</dbReference>
<dbReference type="InterPro" id="IPR005709">
    <property type="entry name" value="Ribosomal_uS4_bac-type"/>
</dbReference>
<comment type="function">
    <text evidence="7">One of the primary rRNA binding proteins, it binds directly to 16S rRNA where it nucleates assembly of the body of the 30S subunit.</text>
</comment>
<comment type="similarity">
    <text evidence="1 7">Belongs to the universal ribosomal protein uS4 family.</text>
</comment>
<evidence type="ECO:0000313" key="11">
    <source>
        <dbReference type="Proteomes" id="UP000176682"/>
    </source>
</evidence>
<dbReference type="Gene3D" id="1.10.1050.10">
    <property type="entry name" value="Ribosomal Protein S4 Delta 41, Chain A, domain 1"/>
    <property type="match status" value="1"/>
</dbReference>
<evidence type="ECO:0000256" key="7">
    <source>
        <dbReference type="HAMAP-Rule" id="MF_01306"/>
    </source>
</evidence>
<dbReference type="Pfam" id="PF01479">
    <property type="entry name" value="S4"/>
    <property type="match status" value="1"/>
</dbReference>
<proteinExistence type="inferred from homology"/>
<dbReference type="Pfam" id="PF00163">
    <property type="entry name" value="Ribosomal_S4"/>
    <property type="match status" value="1"/>
</dbReference>
<evidence type="ECO:0000313" key="10">
    <source>
        <dbReference type="EMBL" id="OGD79114.1"/>
    </source>
</evidence>